<dbReference type="Pfam" id="PF04607">
    <property type="entry name" value="RelA_SpoT"/>
    <property type="match status" value="1"/>
</dbReference>
<dbReference type="Gene3D" id="1.10.287.860">
    <property type="entry name" value="Nucleotidyltransferase"/>
    <property type="match status" value="1"/>
</dbReference>
<dbReference type="EMBL" id="AGEG01000002">
    <property type="protein sequence ID" value="EHR38244.1"/>
    <property type="molecule type" value="Genomic_DNA"/>
</dbReference>
<protein>
    <recommendedName>
        <fullName evidence="2">RelA/SpoT domain-containing protein</fullName>
    </recommendedName>
</protein>
<comment type="pathway">
    <text evidence="1">Purine metabolism; ppGpp biosynthesis; ppGpp from GTP: step 1/2.</text>
</comment>
<dbReference type="PANTHER" id="PTHR47837">
    <property type="entry name" value="GTP PYROPHOSPHOKINASE YJBM"/>
    <property type="match status" value="1"/>
</dbReference>
<gene>
    <name evidence="3" type="ORF">HMPREF9708_00328</name>
</gene>
<accession>H3NHI9</accession>
<keyword evidence="4" id="KW-1185">Reference proteome</keyword>
<dbReference type="STRING" id="883113.HMPREF9708_00328"/>
<dbReference type="InterPro" id="IPR043519">
    <property type="entry name" value="NT_sf"/>
</dbReference>
<proteinExistence type="predicted"/>
<dbReference type="Gene3D" id="3.30.460.10">
    <property type="entry name" value="Beta Polymerase, domain 2"/>
    <property type="match status" value="1"/>
</dbReference>
<dbReference type="SMART" id="SM00954">
    <property type="entry name" value="RelA_SpoT"/>
    <property type="match status" value="1"/>
</dbReference>
<dbReference type="Proteomes" id="UP000006190">
    <property type="component" value="Unassembled WGS sequence"/>
</dbReference>
<dbReference type="AlphaFoldDB" id="H3NHI9"/>
<evidence type="ECO:0000313" key="3">
    <source>
        <dbReference type="EMBL" id="EHR38244.1"/>
    </source>
</evidence>
<evidence type="ECO:0000259" key="2">
    <source>
        <dbReference type="SMART" id="SM00954"/>
    </source>
</evidence>
<dbReference type="UniPathway" id="UPA00908">
    <property type="reaction ID" value="UER00884"/>
</dbReference>
<name>H3NHI9_9LACT</name>
<reference evidence="3 4" key="1">
    <citation type="submission" date="2012-01" db="EMBL/GenBank/DDBJ databases">
        <title>The Genome Sequence of Facklamia languida CCUG 37842.</title>
        <authorList>
            <consortium name="The Broad Institute Genome Sequencing Platform"/>
            <person name="Earl A."/>
            <person name="Ward D."/>
            <person name="Feldgarden M."/>
            <person name="Gevers D."/>
            <person name="Huys G."/>
            <person name="Young S.K."/>
            <person name="Zeng Q."/>
            <person name="Gargeya S."/>
            <person name="Fitzgerald M."/>
            <person name="Haas B."/>
            <person name="Abouelleil A."/>
            <person name="Alvarado L."/>
            <person name="Arachchi H.M."/>
            <person name="Berlin A."/>
            <person name="Chapman S.B."/>
            <person name="Gearin G."/>
            <person name="Goldberg J."/>
            <person name="Griggs A."/>
            <person name="Gujja S."/>
            <person name="Hansen M."/>
            <person name="Heiman D."/>
            <person name="Howarth C."/>
            <person name="Larimer J."/>
            <person name="Lui A."/>
            <person name="MacDonald P.J.P."/>
            <person name="McCowen C."/>
            <person name="Montmayeur A."/>
            <person name="Murphy C."/>
            <person name="Neiman D."/>
            <person name="Pearson M."/>
            <person name="Priest M."/>
            <person name="Roberts A."/>
            <person name="Saif S."/>
            <person name="Shea T."/>
            <person name="Sisk P."/>
            <person name="Stolte C."/>
            <person name="Sykes S."/>
            <person name="Wortman J."/>
            <person name="Nusbaum C."/>
            <person name="Birren B."/>
        </authorList>
    </citation>
    <scope>NUCLEOTIDE SEQUENCE [LARGE SCALE GENOMIC DNA]</scope>
    <source>
        <strain evidence="3 4">CCUG 37842</strain>
    </source>
</reference>
<dbReference type="HOGENOM" id="CLU_077095_0_0_9"/>
<dbReference type="InterPro" id="IPR052366">
    <property type="entry name" value="GTP_Pyrophosphokinase"/>
</dbReference>
<feature type="domain" description="RelA/SpoT" evidence="2">
    <location>
        <begin position="72"/>
        <end position="195"/>
    </location>
</feature>
<dbReference type="InterPro" id="IPR007685">
    <property type="entry name" value="RelA_SpoT"/>
</dbReference>
<dbReference type="eggNOG" id="COG2357">
    <property type="taxonomic scope" value="Bacteria"/>
</dbReference>
<dbReference type="PANTHER" id="PTHR47837:SF2">
    <property type="entry name" value="GTP PYROPHOSPHOKINASE YWAC"/>
    <property type="match status" value="1"/>
</dbReference>
<comment type="caution">
    <text evidence="3">The sequence shown here is derived from an EMBL/GenBank/DDBJ whole genome shotgun (WGS) entry which is preliminary data.</text>
</comment>
<dbReference type="RefSeq" id="WP_006308271.1">
    <property type="nucleotide sequence ID" value="NZ_JH601133.1"/>
</dbReference>
<dbReference type="SUPFAM" id="SSF81301">
    <property type="entry name" value="Nucleotidyltransferase"/>
    <property type="match status" value="1"/>
</dbReference>
<dbReference type="CDD" id="cd05399">
    <property type="entry name" value="NT_Rel-Spo_like"/>
    <property type="match status" value="1"/>
</dbReference>
<dbReference type="GO" id="GO:0015970">
    <property type="term" value="P:guanosine tetraphosphate biosynthetic process"/>
    <property type="evidence" value="ECO:0007669"/>
    <property type="project" value="UniProtKB-UniPathway"/>
</dbReference>
<evidence type="ECO:0000256" key="1">
    <source>
        <dbReference type="ARBA" id="ARBA00004976"/>
    </source>
</evidence>
<dbReference type="PATRIC" id="fig|883113.3.peg.332"/>
<sequence>MSKEAKLSIHRDINLPLDEEQLIETGLEMTQPFMQLMMCYKGAMMEVETKFKVLNEQFSLQYDRQPISAIKSRLKNPLSIVRKLRRYQFPVSVESIEANLNDIAGVRVICSFKDDVYALARALSDQDDIEILRIKDYIANPKPNGYRSLHLIVAVPIFLKDEKKVMRAEIQFRTIAMDAWASLEHQLRYKKDMYFSEEMARELKACADLSAEVDQRMNHLQSIVLKEEDNKTYKDSI</sequence>
<evidence type="ECO:0000313" key="4">
    <source>
        <dbReference type="Proteomes" id="UP000006190"/>
    </source>
</evidence>
<organism evidence="3 4">
    <name type="scientific">Facklamia languida CCUG 37842</name>
    <dbReference type="NCBI Taxonomy" id="883113"/>
    <lineage>
        <taxon>Bacteria</taxon>
        <taxon>Bacillati</taxon>
        <taxon>Bacillota</taxon>
        <taxon>Bacilli</taxon>
        <taxon>Lactobacillales</taxon>
        <taxon>Aerococcaceae</taxon>
        <taxon>Facklamia</taxon>
    </lineage>
</organism>